<keyword evidence="12" id="KW-0812">Transmembrane</keyword>
<evidence type="ECO:0000256" key="6">
    <source>
        <dbReference type="ARBA" id="ARBA00022741"/>
    </source>
</evidence>
<dbReference type="PANTHER" id="PTHR43065">
    <property type="entry name" value="SENSOR HISTIDINE KINASE"/>
    <property type="match status" value="1"/>
</dbReference>
<dbReference type="Gene3D" id="3.30.450.20">
    <property type="entry name" value="PAS domain"/>
    <property type="match status" value="2"/>
</dbReference>
<dbReference type="EC" id="2.7.13.3" evidence="2"/>
<feature type="transmembrane region" description="Helical" evidence="12">
    <location>
        <begin position="36"/>
        <end position="56"/>
    </location>
</feature>
<feature type="domain" description="Response regulatory" evidence="14">
    <location>
        <begin position="830"/>
        <end position="945"/>
    </location>
</feature>
<dbReference type="CDD" id="cd00130">
    <property type="entry name" value="PAS"/>
    <property type="match status" value="1"/>
</dbReference>
<comment type="catalytic activity">
    <reaction evidence="1">
        <text>ATP + protein L-histidine = ADP + protein N-phospho-L-histidine.</text>
        <dbReference type="EC" id="2.7.13.3"/>
    </reaction>
</comment>
<dbReference type="Gene3D" id="3.30.565.10">
    <property type="entry name" value="Histidine kinase-like ATPase, C-terminal domain"/>
    <property type="match status" value="1"/>
</dbReference>
<evidence type="ECO:0000256" key="12">
    <source>
        <dbReference type="SAM" id="Phobius"/>
    </source>
</evidence>
<dbReference type="InterPro" id="IPR013655">
    <property type="entry name" value="PAS_fold_3"/>
</dbReference>
<evidence type="ECO:0000256" key="2">
    <source>
        <dbReference type="ARBA" id="ARBA00012438"/>
    </source>
</evidence>
<dbReference type="RefSeq" id="WP_281816488.1">
    <property type="nucleotide sequence ID" value="NZ_BRLB01000009.1"/>
</dbReference>
<dbReference type="InterPro" id="IPR036890">
    <property type="entry name" value="HATPase_C_sf"/>
</dbReference>
<dbReference type="AlphaFoldDB" id="A0A9W5YCX0"/>
<keyword evidence="4 11" id="KW-0597">Phosphoprotein</keyword>
<evidence type="ECO:0000256" key="8">
    <source>
        <dbReference type="ARBA" id="ARBA00022840"/>
    </source>
</evidence>
<keyword evidence="9" id="KW-0902">Two-component regulatory system</keyword>
<dbReference type="Gene3D" id="3.40.50.2300">
    <property type="match status" value="1"/>
</dbReference>
<dbReference type="NCBIfam" id="TIGR00229">
    <property type="entry name" value="sensory_box"/>
    <property type="match status" value="1"/>
</dbReference>
<dbReference type="PROSITE" id="PS50110">
    <property type="entry name" value="RESPONSE_REGULATORY"/>
    <property type="match status" value="1"/>
</dbReference>
<dbReference type="Gene3D" id="1.10.287.130">
    <property type="match status" value="1"/>
</dbReference>
<proteinExistence type="predicted"/>
<dbReference type="SMART" id="SM00448">
    <property type="entry name" value="REC"/>
    <property type="match status" value="1"/>
</dbReference>
<dbReference type="Pfam" id="PF00072">
    <property type="entry name" value="Response_reg"/>
    <property type="match status" value="1"/>
</dbReference>
<evidence type="ECO:0000256" key="10">
    <source>
        <dbReference type="ARBA" id="ARBA00024867"/>
    </source>
</evidence>
<feature type="modified residue" description="4-aspartylphosphate" evidence="11">
    <location>
        <position position="881"/>
    </location>
</feature>
<keyword evidence="12" id="KW-0472">Membrane</keyword>
<feature type="transmembrane region" description="Helical" evidence="12">
    <location>
        <begin position="6"/>
        <end position="29"/>
    </location>
</feature>
<dbReference type="InterPro" id="IPR003661">
    <property type="entry name" value="HisK_dim/P_dom"/>
</dbReference>
<evidence type="ECO:0000259" key="13">
    <source>
        <dbReference type="PROSITE" id="PS50109"/>
    </source>
</evidence>
<dbReference type="SMART" id="SM00387">
    <property type="entry name" value="HATPase_c"/>
    <property type="match status" value="1"/>
</dbReference>
<keyword evidence="8" id="KW-0067">ATP-binding</keyword>
<feature type="transmembrane region" description="Helical" evidence="12">
    <location>
        <begin position="169"/>
        <end position="190"/>
    </location>
</feature>
<dbReference type="EMBL" id="BRLB01000009">
    <property type="protein sequence ID" value="GKX30366.1"/>
    <property type="molecule type" value="Genomic_DNA"/>
</dbReference>
<dbReference type="Pfam" id="PF08447">
    <property type="entry name" value="PAS_3"/>
    <property type="match status" value="1"/>
</dbReference>
<feature type="transmembrane region" description="Helical" evidence="12">
    <location>
        <begin position="114"/>
        <end position="132"/>
    </location>
</feature>
<evidence type="ECO:0000256" key="9">
    <source>
        <dbReference type="ARBA" id="ARBA00023012"/>
    </source>
</evidence>
<organism evidence="16 17">
    <name type="scientific">Vallitalea longa</name>
    <dbReference type="NCBI Taxonomy" id="2936439"/>
    <lineage>
        <taxon>Bacteria</taxon>
        <taxon>Bacillati</taxon>
        <taxon>Bacillota</taxon>
        <taxon>Clostridia</taxon>
        <taxon>Lachnospirales</taxon>
        <taxon>Vallitaleaceae</taxon>
        <taxon>Vallitalea</taxon>
    </lineage>
</organism>
<dbReference type="InterPro" id="IPR011006">
    <property type="entry name" value="CheY-like_superfamily"/>
</dbReference>
<feature type="domain" description="Histidine kinase" evidence="13">
    <location>
        <begin position="591"/>
        <end position="811"/>
    </location>
</feature>
<dbReference type="GO" id="GO:0005524">
    <property type="term" value="F:ATP binding"/>
    <property type="evidence" value="ECO:0007669"/>
    <property type="project" value="UniProtKB-KW"/>
</dbReference>
<dbReference type="GO" id="GO:0000155">
    <property type="term" value="F:phosphorelay sensor kinase activity"/>
    <property type="evidence" value="ECO:0007669"/>
    <property type="project" value="InterPro"/>
</dbReference>
<dbReference type="InterPro" id="IPR000700">
    <property type="entry name" value="PAS-assoc_C"/>
</dbReference>
<dbReference type="InterPro" id="IPR001789">
    <property type="entry name" value="Sig_transdc_resp-reg_receiver"/>
</dbReference>
<keyword evidence="12" id="KW-1133">Transmembrane helix</keyword>
<evidence type="ECO:0000313" key="16">
    <source>
        <dbReference type="EMBL" id="GKX30366.1"/>
    </source>
</evidence>
<dbReference type="Proteomes" id="UP001144256">
    <property type="component" value="Unassembled WGS sequence"/>
</dbReference>
<evidence type="ECO:0000259" key="14">
    <source>
        <dbReference type="PROSITE" id="PS50110"/>
    </source>
</evidence>
<dbReference type="InterPro" id="IPR036097">
    <property type="entry name" value="HisK_dim/P_sf"/>
</dbReference>
<keyword evidence="17" id="KW-1185">Reference proteome</keyword>
<dbReference type="SUPFAM" id="SSF55874">
    <property type="entry name" value="ATPase domain of HSP90 chaperone/DNA topoisomerase II/histidine kinase"/>
    <property type="match status" value="1"/>
</dbReference>
<dbReference type="CDD" id="cd00082">
    <property type="entry name" value="HisKA"/>
    <property type="match status" value="1"/>
</dbReference>
<dbReference type="PRINTS" id="PR00344">
    <property type="entry name" value="BCTRLSENSOR"/>
</dbReference>
<comment type="function">
    <text evidence="10">May play the central regulatory role in sporulation. It may be an element of the effector pathway responsible for the activation of sporulation genes in response to nutritional stress. Spo0A may act in concert with spo0H (a sigma factor) to control the expression of some genes that are critical to the sporulation process.</text>
</comment>
<keyword evidence="6" id="KW-0547">Nucleotide-binding</keyword>
<feature type="transmembrane region" description="Helical" evidence="12">
    <location>
        <begin position="62"/>
        <end position="83"/>
    </location>
</feature>
<dbReference type="InterPro" id="IPR003594">
    <property type="entry name" value="HATPase_dom"/>
</dbReference>
<keyword evidence="5" id="KW-0808">Transferase</keyword>
<dbReference type="InterPro" id="IPR035965">
    <property type="entry name" value="PAS-like_dom_sf"/>
</dbReference>
<name>A0A9W5YCX0_9FIRM</name>
<dbReference type="SUPFAM" id="SSF52172">
    <property type="entry name" value="CheY-like"/>
    <property type="match status" value="1"/>
</dbReference>
<dbReference type="InterPro" id="IPR004358">
    <property type="entry name" value="Sig_transdc_His_kin-like_C"/>
</dbReference>
<dbReference type="Pfam" id="PF02518">
    <property type="entry name" value="HATPase_c"/>
    <property type="match status" value="1"/>
</dbReference>
<evidence type="ECO:0000256" key="11">
    <source>
        <dbReference type="PROSITE-ProRule" id="PRU00169"/>
    </source>
</evidence>
<dbReference type="InterPro" id="IPR000014">
    <property type="entry name" value="PAS"/>
</dbReference>
<evidence type="ECO:0000256" key="1">
    <source>
        <dbReference type="ARBA" id="ARBA00000085"/>
    </source>
</evidence>
<accession>A0A9W5YCX0</accession>
<evidence type="ECO:0000313" key="17">
    <source>
        <dbReference type="Proteomes" id="UP001144256"/>
    </source>
</evidence>
<dbReference type="PROSITE" id="PS50113">
    <property type="entry name" value="PAC"/>
    <property type="match status" value="1"/>
</dbReference>
<evidence type="ECO:0000256" key="5">
    <source>
        <dbReference type="ARBA" id="ARBA00022679"/>
    </source>
</evidence>
<dbReference type="PANTHER" id="PTHR43065:SF46">
    <property type="entry name" value="C4-DICARBOXYLATE TRANSPORT SENSOR PROTEIN DCTB"/>
    <property type="match status" value="1"/>
</dbReference>
<reference evidence="16" key="1">
    <citation type="submission" date="2022-06" db="EMBL/GenBank/DDBJ databases">
        <title>Vallitalea longa sp. nov., an anaerobic bacterium isolated from marine sediment.</title>
        <authorList>
            <person name="Hirano S."/>
            <person name="Terahara T."/>
            <person name="Mori K."/>
            <person name="Hamada M."/>
            <person name="Matsumoto R."/>
            <person name="Kobayashi T."/>
        </authorList>
    </citation>
    <scope>NUCLEOTIDE SEQUENCE</scope>
    <source>
        <strain evidence="16">SH18-1</strain>
    </source>
</reference>
<comment type="caution">
    <text evidence="16">The sequence shown here is derived from an EMBL/GenBank/DDBJ whole genome shotgun (WGS) entry which is preliminary data.</text>
</comment>
<evidence type="ECO:0000256" key="7">
    <source>
        <dbReference type="ARBA" id="ARBA00022777"/>
    </source>
</evidence>
<dbReference type="SUPFAM" id="SSF55785">
    <property type="entry name" value="PYP-like sensor domain (PAS domain)"/>
    <property type="match status" value="2"/>
</dbReference>
<feature type="domain" description="PAC" evidence="15">
    <location>
        <begin position="401"/>
        <end position="454"/>
    </location>
</feature>
<gene>
    <name evidence="16" type="ORF">SH1V18_28460</name>
</gene>
<evidence type="ECO:0000256" key="4">
    <source>
        <dbReference type="ARBA" id="ARBA00022553"/>
    </source>
</evidence>
<dbReference type="InterPro" id="IPR005467">
    <property type="entry name" value="His_kinase_dom"/>
</dbReference>
<sequence>MDILKVVNIYSIVTSLVWLLVFICIYLKIGNENKSLIYYIRAVIFFILFLILGLFLKEDRTYIGIVFLDISYILLILSTEVFIPIKKRNVWVYTFIGMVVFIPFTGLSKQVFCYIFNCYIGVLLTFIGFQLLRTKKNHNNLIGSFLILWGIFNVICPVLYEIYEYDLTIYIINRVFFVFSEALFIIAYIYKMIIEYKLDNRNIKNIFNASSVGLELYNSKAELMIINPICLDMFEIENHNTVIGSNLFERFNIADRSLEQLREGRDVSFRVEYNLDKQNNNDNSLRKKKYLEVKINILGTNKLIPDGFLVQIEDISEQIYSSHKLEERLKMAVSSAKLYGWDWYIKTDELYVDPTFAKSLGYDADKFSDKGKTFFDTVEKEDVKNIHKRLTKHLEDIDKVYICEWRIKDAKGQYIWYMGTGSVIERDDDGSPIRMVGINQCIEERKQSEIELYNSEKRYRKLFETMVNGYARLEVTYGNNDNICDYRCIETNSCLSEILQIEEIQGKNMTDIITHEKYWIQLINKMLEKNKSQNTIEQYSRRLGKILQVTMHKFDENQIILIIRDVTTERNLENMVRQTEKLSAIGQLVGGIAHDFNNQLMAIGGAISIIKTKYPNKECSKYINYIEKCSNNSASLINRLLNFSRETEYKLVPIDLHSIINSVVEILERSVDKKIKIETSLNAKNHMILGDESQIQNTILNIGINARDALINGGQLIFRTYNMLDINCDKNKNGNHKPAIVTVVSDTGIGMSKEVKKRLFEPFFTTKDIGKGTGMGLTMSFGVIKSHGGCISVNSVVNVGTDFTIKLPLLDEKEYLPKDEHGKLLKGRGKILIVDDEEIIRELLGEMLEMLGYDVVAFGNGYDALKYYEKNINHIDLVLLDVVMPEVSGKELLAKFYNINNDVKVGFLSGYGKEKMDESVMDKLVGFINKPIDIKELSVKIKEMLDK</sequence>
<keyword evidence="7" id="KW-0418">Kinase</keyword>
<dbReference type="SMART" id="SM00388">
    <property type="entry name" value="HisKA"/>
    <property type="match status" value="1"/>
</dbReference>
<dbReference type="Pfam" id="PF00512">
    <property type="entry name" value="HisKA"/>
    <property type="match status" value="1"/>
</dbReference>
<feature type="transmembrane region" description="Helical" evidence="12">
    <location>
        <begin position="144"/>
        <end position="163"/>
    </location>
</feature>
<dbReference type="PROSITE" id="PS50109">
    <property type="entry name" value="HIS_KIN"/>
    <property type="match status" value="1"/>
</dbReference>
<evidence type="ECO:0000259" key="15">
    <source>
        <dbReference type="PROSITE" id="PS50113"/>
    </source>
</evidence>
<evidence type="ECO:0000256" key="3">
    <source>
        <dbReference type="ARBA" id="ARBA00018672"/>
    </source>
</evidence>
<feature type="transmembrane region" description="Helical" evidence="12">
    <location>
        <begin position="90"/>
        <end position="108"/>
    </location>
</feature>
<protein>
    <recommendedName>
        <fullName evidence="3">Stage 0 sporulation protein A homolog</fullName>
        <ecNumber evidence="2">2.7.13.3</ecNumber>
    </recommendedName>
</protein>
<dbReference type="SUPFAM" id="SSF47384">
    <property type="entry name" value="Homodimeric domain of signal transducing histidine kinase"/>
    <property type="match status" value="1"/>
</dbReference>